<dbReference type="CDD" id="cd18544">
    <property type="entry name" value="ABC_6TM_TmrA_like"/>
    <property type="match status" value="1"/>
</dbReference>
<dbReference type="InterPro" id="IPR011527">
    <property type="entry name" value="ABC1_TM_dom"/>
</dbReference>
<feature type="transmembrane region" description="Helical" evidence="8">
    <location>
        <begin position="131"/>
        <end position="154"/>
    </location>
</feature>
<dbReference type="InterPro" id="IPR039421">
    <property type="entry name" value="Type_1_exporter"/>
</dbReference>
<feature type="transmembrane region" description="Helical" evidence="8">
    <location>
        <begin position="204"/>
        <end position="225"/>
    </location>
</feature>
<dbReference type="InterPro" id="IPR003593">
    <property type="entry name" value="AAA+_ATPase"/>
</dbReference>
<evidence type="ECO:0000256" key="4">
    <source>
        <dbReference type="ARBA" id="ARBA00022741"/>
    </source>
</evidence>
<evidence type="ECO:0000256" key="1">
    <source>
        <dbReference type="ARBA" id="ARBA00004651"/>
    </source>
</evidence>
<keyword evidence="3 8" id="KW-0812">Transmembrane</keyword>
<dbReference type="Proteomes" id="UP000323732">
    <property type="component" value="Unassembled WGS sequence"/>
</dbReference>
<evidence type="ECO:0000256" key="6">
    <source>
        <dbReference type="ARBA" id="ARBA00022989"/>
    </source>
</evidence>
<dbReference type="InterPro" id="IPR017871">
    <property type="entry name" value="ABC_transporter-like_CS"/>
</dbReference>
<keyword evidence="5 11" id="KW-0067">ATP-binding</keyword>
<comment type="subcellular location">
    <subcellularLocation>
        <location evidence="1">Cell membrane</location>
        <topology evidence="1">Multi-pass membrane protein</topology>
    </subcellularLocation>
</comment>
<dbReference type="RefSeq" id="WP_148950731.1">
    <property type="nucleotide sequence ID" value="NZ_VTES01000006.1"/>
</dbReference>
<reference evidence="11 12" key="1">
    <citation type="submission" date="2019-08" db="EMBL/GenBank/DDBJ databases">
        <title>Bacillus genomes from the desert of Cuatro Cienegas, Coahuila.</title>
        <authorList>
            <person name="Olmedo-Alvarez G."/>
        </authorList>
    </citation>
    <scope>NUCLEOTIDE SEQUENCE [LARGE SCALE GENOMIC DNA]</scope>
    <source>
        <strain evidence="11 12">CH37_1T</strain>
    </source>
</reference>
<comment type="caution">
    <text evidence="11">The sequence shown here is derived from an EMBL/GenBank/DDBJ whole genome shotgun (WGS) entry which is preliminary data.</text>
</comment>
<dbReference type="InterPro" id="IPR036640">
    <property type="entry name" value="ABC1_TM_sf"/>
</dbReference>
<dbReference type="EMBL" id="VTES01000006">
    <property type="protein sequence ID" value="TYS60584.1"/>
    <property type="molecule type" value="Genomic_DNA"/>
</dbReference>
<dbReference type="Gene3D" id="3.40.50.300">
    <property type="entry name" value="P-loop containing nucleotide triphosphate hydrolases"/>
    <property type="match status" value="1"/>
</dbReference>
<dbReference type="Gene3D" id="1.20.1560.10">
    <property type="entry name" value="ABC transporter type 1, transmembrane domain"/>
    <property type="match status" value="1"/>
</dbReference>
<evidence type="ECO:0000259" key="9">
    <source>
        <dbReference type="PROSITE" id="PS50893"/>
    </source>
</evidence>
<feature type="domain" description="ABC transmembrane type-1" evidence="10">
    <location>
        <begin position="23"/>
        <end position="381"/>
    </location>
</feature>
<dbReference type="SUPFAM" id="SSF52540">
    <property type="entry name" value="P-loop containing nucleoside triphosphate hydrolases"/>
    <property type="match status" value="1"/>
</dbReference>
<gene>
    <name evidence="11" type="ORF">FZD47_20465</name>
</gene>
<evidence type="ECO:0000313" key="12">
    <source>
        <dbReference type="Proteomes" id="UP000323732"/>
    </source>
</evidence>
<dbReference type="Pfam" id="PF00664">
    <property type="entry name" value="ABC_membrane"/>
    <property type="match status" value="1"/>
</dbReference>
<dbReference type="SMART" id="SM00382">
    <property type="entry name" value="AAA"/>
    <property type="match status" value="1"/>
</dbReference>
<evidence type="ECO:0000256" key="2">
    <source>
        <dbReference type="ARBA" id="ARBA00022448"/>
    </source>
</evidence>
<organism evidence="11 12">
    <name type="scientific">Bacillus infantis</name>
    <dbReference type="NCBI Taxonomy" id="324767"/>
    <lineage>
        <taxon>Bacteria</taxon>
        <taxon>Bacillati</taxon>
        <taxon>Bacillota</taxon>
        <taxon>Bacilli</taxon>
        <taxon>Bacillales</taxon>
        <taxon>Bacillaceae</taxon>
        <taxon>Bacillus</taxon>
    </lineage>
</organism>
<evidence type="ECO:0000256" key="7">
    <source>
        <dbReference type="ARBA" id="ARBA00023136"/>
    </source>
</evidence>
<dbReference type="AlphaFoldDB" id="A0A5D4SEP7"/>
<feature type="transmembrane region" description="Helical" evidence="8">
    <location>
        <begin position="319"/>
        <end position="342"/>
    </location>
</feature>
<name>A0A5D4SEP7_9BACI</name>
<dbReference type="GO" id="GO:0005886">
    <property type="term" value="C:plasma membrane"/>
    <property type="evidence" value="ECO:0007669"/>
    <property type="project" value="UniProtKB-SubCell"/>
</dbReference>
<protein>
    <submittedName>
        <fullName evidence="11">ABC transporter ATP-binding protein</fullName>
    </submittedName>
</protein>
<dbReference type="SUPFAM" id="SSF90123">
    <property type="entry name" value="ABC transporter transmembrane region"/>
    <property type="match status" value="1"/>
</dbReference>
<evidence type="ECO:0000313" key="11">
    <source>
        <dbReference type="EMBL" id="TYS60584.1"/>
    </source>
</evidence>
<evidence type="ECO:0000256" key="5">
    <source>
        <dbReference type="ARBA" id="ARBA00022840"/>
    </source>
</evidence>
<dbReference type="GO" id="GO:0005737">
    <property type="term" value="C:cytoplasm"/>
    <property type="evidence" value="ECO:0007669"/>
    <property type="project" value="UniProtKB-ARBA"/>
</dbReference>
<dbReference type="FunFam" id="3.40.50.300:FF:000604">
    <property type="entry name" value="ABC transporter B family member 28"/>
    <property type="match status" value="1"/>
</dbReference>
<dbReference type="GO" id="GO:0016887">
    <property type="term" value="F:ATP hydrolysis activity"/>
    <property type="evidence" value="ECO:0007669"/>
    <property type="project" value="InterPro"/>
</dbReference>
<feature type="domain" description="ABC transporter" evidence="9">
    <location>
        <begin position="413"/>
        <end position="645"/>
    </location>
</feature>
<dbReference type="PROSITE" id="PS50929">
    <property type="entry name" value="ABC_TM1F"/>
    <property type="match status" value="1"/>
</dbReference>
<dbReference type="PANTHER" id="PTHR24221">
    <property type="entry name" value="ATP-BINDING CASSETTE SUB-FAMILY B"/>
    <property type="match status" value="1"/>
</dbReference>
<keyword evidence="4" id="KW-0547">Nucleotide-binding</keyword>
<dbReference type="InterPro" id="IPR003439">
    <property type="entry name" value="ABC_transporter-like_ATP-bd"/>
</dbReference>
<proteinExistence type="predicted"/>
<dbReference type="PROSITE" id="PS50893">
    <property type="entry name" value="ABC_TRANSPORTER_2"/>
    <property type="match status" value="1"/>
</dbReference>
<keyword evidence="6 8" id="KW-1133">Transmembrane helix</keyword>
<dbReference type="GO" id="GO:0140359">
    <property type="term" value="F:ABC-type transporter activity"/>
    <property type="evidence" value="ECO:0007669"/>
    <property type="project" value="InterPro"/>
</dbReference>
<keyword evidence="7 8" id="KW-0472">Membrane</keyword>
<dbReference type="Pfam" id="PF00005">
    <property type="entry name" value="ABC_tran"/>
    <property type="match status" value="1"/>
</dbReference>
<feature type="transmembrane region" description="Helical" evidence="8">
    <location>
        <begin position="237"/>
        <end position="256"/>
    </location>
</feature>
<dbReference type="PANTHER" id="PTHR24221:SF430">
    <property type="entry name" value="MULTIDRUG RESISTANCE ABC TRANSPORTER ATP-BINDING_PERMEASE PROTEIN YHEH-RELATED"/>
    <property type="match status" value="1"/>
</dbReference>
<evidence type="ECO:0000256" key="8">
    <source>
        <dbReference type="SAM" id="Phobius"/>
    </source>
</evidence>
<sequence>MKRRRQVFSRMLFYLKQFKTKLLISLLLLVIALGVEATGPFIIKTIIDKHVTSVQNDWYIVPRDKLSEDTKSIEFRGKDFVREDWIPPDIVDPSWSEANIIVGSSGFYLKYDGTKIKLNSSNIKNFYKYDFLPAMQLLLLFSVLLLFFVSLSLINKYMFESTGLTIVQKIRNDVMDKLHKIPVSYYDNNSSGQIVTKIINDTDAISGFFVNLLPTLLVSFTTILYSWTMLYYLDVTLANYCLLFIPVWTLITWVYLKKSQPVVQKLRESIGNLNSQLYEYITSMPIIQIFGKEKTVVDEFSKSSNELYQTQLKNNKINFFLTGNMMTLFVRLIPAVVIWYFAGRSLQSAISIGTMYAFIEYLTRFVNNFHTIFNQVSNIQRSLISAERVFELLDVVSKEKELKKYETGIHGDIKFENVSFSYKNDQYVLKNISFEAKKGKTMAIVGHTGSGKSTIVNLILGFYSTSSGRILIDGRNIEDYTQEDFKNHIGVVFQDPQLLQGDIKANVSLYRDISEEEIKRALQEAGAESFIKNLEDRFDESVDEKKQFSLGQKQLISLARALANRPSILLLDEATSNIDTETEKLIRKSIKKNAKDRTTIIVAHRLSTVKDADHILVLHQGEIVEQGNHDALMKLKGKYHNMFTLQSGNHLDK</sequence>
<dbReference type="GO" id="GO:0005524">
    <property type="term" value="F:ATP binding"/>
    <property type="evidence" value="ECO:0007669"/>
    <property type="project" value="UniProtKB-KW"/>
</dbReference>
<accession>A0A5D4SEP7</accession>
<dbReference type="PROSITE" id="PS00211">
    <property type="entry name" value="ABC_TRANSPORTER_1"/>
    <property type="match status" value="1"/>
</dbReference>
<dbReference type="InterPro" id="IPR027417">
    <property type="entry name" value="P-loop_NTPase"/>
</dbReference>
<dbReference type="GO" id="GO:0034040">
    <property type="term" value="F:ATPase-coupled lipid transmembrane transporter activity"/>
    <property type="evidence" value="ECO:0007669"/>
    <property type="project" value="TreeGrafter"/>
</dbReference>
<evidence type="ECO:0000259" key="10">
    <source>
        <dbReference type="PROSITE" id="PS50929"/>
    </source>
</evidence>
<evidence type="ECO:0000256" key="3">
    <source>
        <dbReference type="ARBA" id="ARBA00022692"/>
    </source>
</evidence>
<keyword evidence="2" id="KW-0813">Transport</keyword>